<evidence type="ECO:0000313" key="1">
    <source>
        <dbReference type="EMBL" id="QKI88557.1"/>
    </source>
</evidence>
<name>A0A7D4NQ57_9GAMM</name>
<dbReference type="RefSeq" id="WP_173284155.1">
    <property type="nucleotide sequence ID" value="NZ_CP054020.1"/>
</dbReference>
<dbReference type="AlphaFoldDB" id="A0A7D4NQ57"/>
<sequence>MSSNKMLKAYRTLLNHAKEKAALAEYKTWQVLGHAIEQAEQADHDLADLTAKEFQQVQKDVNEDINILAEYLNDVEKGVDEFLDMDLPVLEKLLIDKALSLSDPTQITVLRLRIAAAMDEEHPAFNPPH</sequence>
<accession>A0A7D4NQ57</accession>
<proteinExistence type="predicted"/>
<dbReference type="KEGG" id="txa:HQN79_02690"/>
<evidence type="ECO:0000313" key="2">
    <source>
        <dbReference type="Proteomes" id="UP000504724"/>
    </source>
</evidence>
<dbReference type="Pfam" id="PF07295">
    <property type="entry name" value="DUF1451"/>
    <property type="match status" value="1"/>
</dbReference>
<dbReference type="InterPro" id="IPR009912">
    <property type="entry name" value="DUF1451"/>
</dbReference>
<dbReference type="EMBL" id="CP054020">
    <property type="protein sequence ID" value="QKI88557.1"/>
    <property type="molecule type" value="Genomic_DNA"/>
</dbReference>
<reference evidence="1 2" key="1">
    <citation type="submission" date="2020-05" db="EMBL/GenBank/DDBJ databases">
        <title>Thiomicrorhabdus sediminis sp.nov. and Thiomicrorhabdus xiamenensis sp.nov., novel sulfur-oxidizing bacteria isolated from coastal sediment.</title>
        <authorList>
            <person name="Liu X."/>
        </authorList>
    </citation>
    <scope>NUCLEOTIDE SEQUENCE [LARGE SCALE GENOMIC DNA]</scope>
    <source>
        <strain evidence="1 2">G2</strain>
    </source>
</reference>
<keyword evidence="2" id="KW-1185">Reference proteome</keyword>
<organism evidence="1 2">
    <name type="scientific">Thiomicrorhabdus xiamenensis</name>
    <dbReference type="NCBI Taxonomy" id="2739063"/>
    <lineage>
        <taxon>Bacteria</taxon>
        <taxon>Pseudomonadati</taxon>
        <taxon>Pseudomonadota</taxon>
        <taxon>Gammaproteobacteria</taxon>
        <taxon>Thiotrichales</taxon>
        <taxon>Piscirickettsiaceae</taxon>
        <taxon>Thiomicrorhabdus</taxon>
    </lineage>
</organism>
<protein>
    <submittedName>
        <fullName evidence="1">Uncharacterized protein</fullName>
    </submittedName>
</protein>
<dbReference type="Proteomes" id="UP000504724">
    <property type="component" value="Chromosome"/>
</dbReference>
<gene>
    <name evidence="1" type="ORF">HQN79_02690</name>
</gene>